<dbReference type="InterPro" id="IPR002589">
    <property type="entry name" value="Macro_dom"/>
</dbReference>
<keyword evidence="4" id="KW-1185">Reference proteome</keyword>
<accession>A0A975GP15</accession>
<comment type="catalytic activity">
    <reaction evidence="1">
        <text>an N-(ADP-alpha-D-ribosyl)-thymidine in DNA + H2O = a thymidine in DNA + ADP-D-ribose</text>
        <dbReference type="Rhea" id="RHEA:71655"/>
        <dbReference type="Rhea" id="RHEA-COMP:13556"/>
        <dbReference type="Rhea" id="RHEA-COMP:18051"/>
        <dbReference type="ChEBI" id="CHEBI:15377"/>
        <dbReference type="ChEBI" id="CHEBI:57967"/>
        <dbReference type="ChEBI" id="CHEBI:137386"/>
        <dbReference type="ChEBI" id="CHEBI:191199"/>
    </reaction>
    <physiologicalReaction direction="left-to-right" evidence="1">
        <dbReference type="Rhea" id="RHEA:71656"/>
    </physiologicalReaction>
</comment>
<dbReference type="SMART" id="SM00506">
    <property type="entry name" value="A1pp"/>
    <property type="match status" value="1"/>
</dbReference>
<organism evidence="3 4">
    <name type="scientific">Desulfonema magnum</name>
    <dbReference type="NCBI Taxonomy" id="45655"/>
    <lineage>
        <taxon>Bacteria</taxon>
        <taxon>Pseudomonadati</taxon>
        <taxon>Thermodesulfobacteriota</taxon>
        <taxon>Desulfobacteria</taxon>
        <taxon>Desulfobacterales</taxon>
        <taxon>Desulfococcaceae</taxon>
        <taxon>Desulfonema</taxon>
    </lineage>
</organism>
<dbReference type="PROSITE" id="PS51154">
    <property type="entry name" value="MACRO"/>
    <property type="match status" value="1"/>
</dbReference>
<feature type="domain" description="Macro" evidence="2">
    <location>
        <begin position="1"/>
        <end position="161"/>
    </location>
</feature>
<name>A0A975GP15_9BACT</name>
<proteinExistence type="predicted"/>
<dbReference type="PANTHER" id="PTHR12521:SF0">
    <property type="entry name" value="ADP-RIBOSE GLYCOHYDROLASE OARD1"/>
    <property type="match status" value="1"/>
</dbReference>
<evidence type="ECO:0000259" key="2">
    <source>
        <dbReference type="PROSITE" id="PS51154"/>
    </source>
</evidence>
<evidence type="ECO:0000313" key="3">
    <source>
        <dbReference type="EMBL" id="QTA88541.1"/>
    </source>
</evidence>
<dbReference type="KEGG" id="dmm:dnm_045870"/>
<dbReference type="RefSeq" id="WP_207683261.1">
    <property type="nucleotide sequence ID" value="NZ_CP061800.1"/>
</dbReference>
<protein>
    <submittedName>
        <fullName evidence="3">ADP-ribose binding module macro domain-containing protein</fullName>
    </submittedName>
</protein>
<dbReference type="Proteomes" id="UP000663722">
    <property type="component" value="Chromosome"/>
</dbReference>
<reference evidence="3" key="1">
    <citation type="journal article" date="2021" name="Microb. Physiol.">
        <title>Proteogenomic Insights into the Physiology of Marine, Sulfate-Reducing, Filamentous Desulfonema limicola and Desulfonema magnum.</title>
        <authorList>
            <person name="Schnaars V."/>
            <person name="Wohlbrand L."/>
            <person name="Scheve S."/>
            <person name="Hinrichs C."/>
            <person name="Reinhardt R."/>
            <person name="Rabus R."/>
        </authorList>
    </citation>
    <scope>NUCLEOTIDE SEQUENCE</scope>
    <source>
        <strain evidence="3">4be13</strain>
    </source>
</reference>
<evidence type="ECO:0000256" key="1">
    <source>
        <dbReference type="ARBA" id="ARBA00035885"/>
    </source>
</evidence>
<dbReference type="AlphaFoldDB" id="A0A975GP15"/>
<dbReference type="EMBL" id="CP061800">
    <property type="protein sequence ID" value="QTA88541.1"/>
    <property type="molecule type" value="Genomic_DNA"/>
</dbReference>
<dbReference type="PANTHER" id="PTHR12521">
    <property type="entry name" value="PROTEIN C6ORF130"/>
    <property type="match status" value="1"/>
</dbReference>
<dbReference type="Pfam" id="PF01661">
    <property type="entry name" value="Macro"/>
    <property type="match status" value="1"/>
</dbReference>
<dbReference type="InterPro" id="IPR043472">
    <property type="entry name" value="Macro_dom-like"/>
</dbReference>
<dbReference type="InterPro" id="IPR050892">
    <property type="entry name" value="ADP-ribose_metab_enzymes"/>
</dbReference>
<evidence type="ECO:0000313" key="4">
    <source>
        <dbReference type="Proteomes" id="UP000663722"/>
    </source>
</evidence>
<gene>
    <name evidence="3" type="ORF">dnm_045870</name>
</gene>
<sequence length="241" mass="28201">MIKYSKTTIFNVDVQTVVNTVNCVGVMGAGLALECKLRFPEMYKDYKKLCKESRVRTGKPYVYRCNSDFMVMNFPTKDHWKYPSKIEWLEEGLDYFVSNYERYEISSIAFPKLGSGRGKLDWKNVKPLMENYLKPLDIDVYICLDEEGKAVGIEKKMLDMLNQMDEEQWMSKLKIRKSISDNILKALPLHRFYQLQKVKGVGKQSYESIFRLFYIEAQKGDVVCTNNSKLPQIMTQQPLFI</sequence>
<dbReference type="SUPFAM" id="SSF52949">
    <property type="entry name" value="Macro domain-like"/>
    <property type="match status" value="1"/>
</dbReference>
<dbReference type="GO" id="GO:0140291">
    <property type="term" value="P:peptidyl-glutamate ADP-deribosylation"/>
    <property type="evidence" value="ECO:0007669"/>
    <property type="project" value="TreeGrafter"/>
</dbReference>
<dbReference type="Gene3D" id="3.40.220.10">
    <property type="entry name" value="Leucine Aminopeptidase, subunit E, domain 1"/>
    <property type="match status" value="1"/>
</dbReference>